<evidence type="ECO:0000256" key="1">
    <source>
        <dbReference type="SAM" id="MobiDB-lite"/>
    </source>
</evidence>
<reference evidence="3" key="1">
    <citation type="submission" date="2023-07" db="EMBL/GenBank/DDBJ databases">
        <title>30 novel species of actinomycetes from the DSMZ collection.</title>
        <authorList>
            <person name="Nouioui I."/>
        </authorList>
    </citation>
    <scope>NUCLEOTIDE SEQUENCE [LARGE SCALE GENOMIC DNA]</scope>
    <source>
        <strain evidence="3">DSM 45834</strain>
    </source>
</reference>
<gene>
    <name evidence="2" type="ORF">RM445_25525</name>
</gene>
<keyword evidence="3" id="KW-1185">Reference proteome</keyword>
<dbReference type="Pfam" id="PF19136">
    <property type="entry name" value="DUF5819"/>
    <property type="match status" value="1"/>
</dbReference>
<name>A0ABU2NG00_9PSEU</name>
<feature type="compositionally biased region" description="Basic and acidic residues" evidence="1">
    <location>
        <begin position="1"/>
        <end position="17"/>
    </location>
</feature>
<evidence type="ECO:0000313" key="3">
    <source>
        <dbReference type="Proteomes" id="UP001183202"/>
    </source>
</evidence>
<feature type="region of interest" description="Disordered" evidence="1">
    <location>
        <begin position="1"/>
        <end position="60"/>
    </location>
</feature>
<comment type="caution">
    <text evidence="2">The sequence shown here is derived from an EMBL/GenBank/DDBJ whole genome shotgun (WGS) entry which is preliminary data.</text>
</comment>
<evidence type="ECO:0000313" key="2">
    <source>
        <dbReference type="EMBL" id="MDT0352886.1"/>
    </source>
</evidence>
<sequence length="262" mass="28880">MREALSSERDGRSRLLESMDSVDAWRPGRGTAESATSDQTPTKDESDPASDTPPERSGTGFLLEAVTGSTVVLCLAASLLHVLLVFLHVAPPNAVSERYSSQINGWIYPLFEQSWRLFAPDPESVTRQISARTMHTSPDGTQQVSDWFDLTAVDESAVEHNFFPSHTTQNMLRRAWTSYLELHGSDDRSNSERALMVQKYLRNIAANRVAGHRGGTFEAIQLQVITRPIAAPGAASSTDGAVPEPPAETRYLPWWKTGPDEN</sequence>
<dbReference type="InterPro" id="IPR043857">
    <property type="entry name" value="DUF5819"/>
</dbReference>
<dbReference type="Proteomes" id="UP001183202">
    <property type="component" value="Unassembled WGS sequence"/>
</dbReference>
<organism evidence="2 3">
    <name type="scientific">Pseudonocardia charpentierae</name>
    <dbReference type="NCBI Taxonomy" id="3075545"/>
    <lineage>
        <taxon>Bacteria</taxon>
        <taxon>Bacillati</taxon>
        <taxon>Actinomycetota</taxon>
        <taxon>Actinomycetes</taxon>
        <taxon>Pseudonocardiales</taxon>
        <taxon>Pseudonocardiaceae</taxon>
        <taxon>Pseudonocardia</taxon>
    </lineage>
</organism>
<protein>
    <submittedName>
        <fullName evidence="2">DUF5819 family protein</fullName>
    </submittedName>
</protein>
<dbReference type="EMBL" id="JAVREJ010000022">
    <property type="protein sequence ID" value="MDT0352886.1"/>
    <property type="molecule type" value="Genomic_DNA"/>
</dbReference>
<accession>A0ABU2NG00</accession>
<proteinExistence type="predicted"/>
<dbReference type="RefSeq" id="WP_311559385.1">
    <property type="nucleotide sequence ID" value="NZ_JAVREJ010000022.1"/>
</dbReference>
<feature type="region of interest" description="Disordered" evidence="1">
    <location>
        <begin position="233"/>
        <end position="262"/>
    </location>
</feature>